<comment type="similarity">
    <text evidence="7">Belongs to the major facilitator superfamily. Sugar transporter (TC 2.A.1.1) family.</text>
</comment>
<evidence type="ECO:0000256" key="2">
    <source>
        <dbReference type="ARBA" id="ARBA00022448"/>
    </source>
</evidence>
<feature type="transmembrane region" description="Helical" evidence="8">
    <location>
        <begin position="436"/>
        <end position="456"/>
    </location>
</feature>
<dbReference type="PANTHER" id="PTHR23503">
    <property type="entry name" value="SOLUTE CARRIER FAMILY 2"/>
    <property type="match status" value="1"/>
</dbReference>
<dbReference type="AlphaFoldDB" id="A0A090LMB4"/>
<evidence type="ECO:0000259" key="9">
    <source>
        <dbReference type="PROSITE" id="PS50850"/>
    </source>
</evidence>
<dbReference type="GeneID" id="36383375"/>
<dbReference type="PROSITE" id="PS50850">
    <property type="entry name" value="MFS"/>
    <property type="match status" value="1"/>
</dbReference>
<dbReference type="PANTHER" id="PTHR23503:SF8">
    <property type="entry name" value="FACILITATED GLUCOSE TRANSPORTER PROTEIN 1"/>
    <property type="match status" value="1"/>
</dbReference>
<dbReference type="InterPro" id="IPR005828">
    <property type="entry name" value="MFS_sugar_transport-like"/>
</dbReference>
<evidence type="ECO:0000256" key="5">
    <source>
        <dbReference type="ARBA" id="ARBA00022989"/>
    </source>
</evidence>
<feature type="transmembrane region" description="Helical" evidence="8">
    <location>
        <begin position="373"/>
        <end position="398"/>
    </location>
</feature>
<dbReference type="WormBase" id="SRAE_X000032300">
    <property type="protein sequence ID" value="SRP07352"/>
    <property type="gene ID" value="WBGene00265881"/>
</dbReference>
<evidence type="ECO:0000256" key="3">
    <source>
        <dbReference type="ARBA" id="ARBA00022475"/>
    </source>
</evidence>
<feature type="transmembrane region" description="Helical" evidence="8">
    <location>
        <begin position="62"/>
        <end position="86"/>
    </location>
</feature>
<sequence>MKNLPVSNHLIFATIIALLGGSFQFGYHIGCINPSASIIQGWFNESYYSLHGEYLDYQKLDFFWAITVSIFAIGGMIGGLTTGLVAEKFGRKVSLHYNNIIIVIATIFMVLSKYLNIFYFLIIGRFLIGLGCGLISGLVPLYLTEISPTKYRGVLGSLPQLFIVIGILFSTIICYKNLLGTPDSWQHIFTFSLLPAAIQIICLFFIHESPKYYLITKKDEEKGYKALKKFRISRDISTEVDEIINENINHNVDEKNITFRDMILPPLRWPLIIAIMMMLSQQFSGINVAMFYSTKIFENAGMKGDTPYFATLAISVINLLMTIVSIWLVDHPKCGRRILHLTGLTGMLLTSIVIMLSLAMSQSDGNIKSFGQYSSIFSIVFFVIFFALGPGSIPWFFVTEIFDSNARAHASSIACLCNWLASFLVGVAFLPLNNFLGPYSFLIFSMFLLISIIFTYKYVPETKGKTISEIKEKLA</sequence>
<evidence type="ECO:0000256" key="4">
    <source>
        <dbReference type="ARBA" id="ARBA00022692"/>
    </source>
</evidence>
<dbReference type="OrthoDB" id="4540492at2759"/>
<dbReference type="Gene3D" id="1.20.1250.20">
    <property type="entry name" value="MFS general substrate transporter like domains"/>
    <property type="match status" value="1"/>
</dbReference>
<evidence type="ECO:0000313" key="12">
    <source>
        <dbReference type="WBParaSite" id="SRAE_X000032300.1"/>
    </source>
</evidence>
<dbReference type="SUPFAM" id="SSF103473">
    <property type="entry name" value="MFS general substrate transporter"/>
    <property type="match status" value="1"/>
</dbReference>
<reference evidence="12" key="2">
    <citation type="submission" date="2020-12" db="UniProtKB">
        <authorList>
            <consortium name="WormBaseParasite"/>
        </authorList>
    </citation>
    <scope>IDENTIFICATION</scope>
</reference>
<evidence type="ECO:0000256" key="6">
    <source>
        <dbReference type="ARBA" id="ARBA00023136"/>
    </source>
</evidence>
<feature type="transmembrane region" description="Helical" evidence="8">
    <location>
        <begin position="185"/>
        <end position="206"/>
    </location>
</feature>
<feature type="transmembrane region" description="Helical" evidence="8">
    <location>
        <begin position="269"/>
        <end position="292"/>
    </location>
</feature>
<dbReference type="InterPro" id="IPR003663">
    <property type="entry name" value="Sugar/inositol_transpt"/>
</dbReference>
<feature type="transmembrane region" description="Helical" evidence="8">
    <location>
        <begin position="117"/>
        <end position="142"/>
    </location>
</feature>
<feature type="transmembrane region" description="Helical" evidence="8">
    <location>
        <begin position="410"/>
        <end position="430"/>
    </location>
</feature>
<evidence type="ECO:0000313" key="11">
    <source>
        <dbReference type="Proteomes" id="UP000035682"/>
    </source>
</evidence>
<dbReference type="PROSITE" id="PS00217">
    <property type="entry name" value="SUGAR_TRANSPORT_2"/>
    <property type="match status" value="1"/>
</dbReference>
<proteinExistence type="inferred from homology"/>
<organism evidence="10">
    <name type="scientific">Strongyloides ratti</name>
    <name type="common">Parasitic roundworm</name>
    <dbReference type="NCBI Taxonomy" id="34506"/>
    <lineage>
        <taxon>Eukaryota</taxon>
        <taxon>Metazoa</taxon>
        <taxon>Ecdysozoa</taxon>
        <taxon>Nematoda</taxon>
        <taxon>Chromadorea</taxon>
        <taxon>Rhabditida</taxon>
        <taxon>Tylenchina</taxon>
        <taxon>Panagrolaimomorpha</taxon>
        <taxon>Strongyloidoidea</taxon>
        <taxon>Strongyloididae</taxon>
        <taxon>Strongyloides</taxon>
    </lineage>
</organism>
<dbReference type="InterPro" id="IPR036259">
    <property type="entry name" value="MFS_trans_sf"/>
</dbReference>
<feature type="domain" description="Major facilitator superfamily (MFS) profile" evidence="9">
    <location>
        <begin position="14"/>
        <end position="463"/>
    </location>
</feature>
<keyword evidence="4 8" id="KW-0812">Transmembrane</keyword>
<feature type="transmembrane region" description="Helical" evidence="8">
    <location>
        <begin position="341"/>
        <end position="361"/>
    </location>
</feature>
<evidence type="ECO:0000256" key="1">
    <source>
        <dbReference type="ARBA" id="ARBA00004651"/>
    </source>
</evidence>
<keyword evidence="11" id="KW-1185">Reference proteome</keyword>
<reference evidence="10 11" key="1">
    <citation type="submission" date="2014-09" db="EMBL/GenBank/DDBJ databases">
        <authorList>
            <person name="Martin A.A."/>
        </authorList>
    </citation>
    <scope>NUCLEOTIDE SEQUENCE</scope>
    <source>
        <strain evidence="11">ED321</strain>
        <strain evidence="10">ED321 Heterogonic</strain>
    </source>
</reference>
<evidence type="ECO:0000256" key="7">
    <source>
        <dbReference type="RuleBase" id="RU003346"/>
    </source>
</evidence>
<dbReference type="FunFam" id="1.20.1250.20:FF:001511">
    <property type="entry name" value="Solute carrier family 2, facilitated glucose transporter member 5"/>
    <property type="match status" value="1"/>
</dbReference>
<dbReference type="STRING" id="34506.A0A090LMB4"/>
<keyword evidence="5 8" id="KW-1133">Transmembrane helix</keyword>
<keyword evidence="2 7" id="KW-0813">Transport</keyword>
<dbReference type="eggNOG" id="KOG0569">
    <property type="taxonomic scope" value="Eukaryota"/>
</dbReference>
<accession>A0A090LMB4</accession>
<evidence type="ECO:0000313" key="10">
    <source>
        <dbReference type="EMBL" id="CEF70995.1"/>
    </source>
</evidence>
<protein>
    <submittedName>
        <fullName evidence="10">Sugar/inositol transporter family and General substrate transporter family and Major facilitator superfamily domain, general substrate transporter and Major facilitator superfamily dom...</fullName>
    </submittedName>
</protein>
<gene>
    <name evidence="10 12 13" type="ORF">SRAE_X000032300</name>
</gene>
<dbReference type="PRINTS" id="PR00171">
    <property type="entry name" value="SUGRTRNSPORT"/>
</dbReference>
<dbReference type="InterPro" id="IPR020846">
    <property type="entry name" value="MFS_dom"/>
</dbReference>
<keyword evidence="3" id="KW-1003">Cell membrane</keyword>
<dbReference type="GO" id="GO:0005353">
    <property type="term" value="F:fructose transmembrane transporter activity"/>
    <property type="evidence" value="ECO:0007669"/>
    <property type="project" value="UniProtKB-ARBA"/>
</dbReference>
<name>A0A090LMB4_STRRB</name>
<dbReference type="CTD" id="36383375"/>
<feature type="transmembrane region" description="Helical" evidence="8">
    <location>
        <begin position="154"/>
        <end position="173"/>
    </location>
</feature>
<dbReference type="InterPro" id="IPR005829">
    <property type="entry name" value="Sugar_transporter_CS"/>
</dbReference>
<keyword evidence="6 8" id="KW-0472">Membrane</keyword>
<dbReference type="Proteomes" id="UP000035682">
    <property type="component" value="Unplaced"/>
</dbReference>
<dbReference type="WBParaSite" id="SRAE_X000032300.1">
    <property type="protein sequence ID" value="SRAE_X000032300.1"/>
    <property type="gene ID" value="WBGene00265881"/>
</dbReference>
<evidence type="ECO:0000313" key="13">
    <source>
        <dbReference type="WormBase" id="SRAE_X000032300"/>
    </source>
</evidence>
<dbReference type="OMA" id="VAFANIQ"/>
<dbReference type="GO" id="GO:1990539">
    <property type="term" value="P:fructose import across plasma membrane"/>
    <property type="evidence" value="ECO:0007669"/>
    <property type="project" value="UniProtKB-ARBA"/>
</dbReference>
<dbReference type="NCBIfam" id="TIGR00879">
    <property type="entry name" value="SP"/>
    <property type="match status" value="1"/>
</dbReference>
<dbReference type="Pfam" id="PF00083">
    <property type="entry name" value="Sugar_tr"/>
    <property type="match status" value="1"/>
</dbReference>
<dbReference type="GO" id="GO:0005886">
    <property type="term" value="C:plasma membrane"/>
    <property type="evidence" value="ECO:0007669"/>
    <property type="project" value="UniProtKB-SubCell"/>
</dbReference>
<dbReference type="InterPro" id="IPR045263">
    <property type="entry name" value="GLUT"/>
</dbReference>
<dbReference type="RefSeq" id="XP_024510191.1">
    <property type="nucleotide sequence ID" value="XM_024644654.1"/>
</dbReference>
<feature type="transmembrane region" description="Helical" evidence="8">
    <location>
        <begin position="93"/>
        <end position="111"/>
    </location>
</feature>
<dbReference type="EMBL" id="LN609530">
    <property type="protein sequence ID" value="CEF70995.1"/>
    <property type="molecule type" value="Genomic_DNA"/>
</dbReference>
<comment type="subcellular location">
    <subcellularLocation>
        <location evidence="1">Cell membrane</location>
        <topology evidence="1">Multi-pass membrane protein</topology>
    </subcellularLocation>
</comment>
<feature type="transmembrane region" description="Helical" evidence="8">
    <location>
        <begin position="308"/>
        <end position="329"/>
    </location>
</feature>
<evidence type="ECO:0000256" key="8">
    <source>
        <dbReference type="SAM" id="Phobius"/>
    </source>
</evidence>